<organism evidence="1 2">
    <name type="scientific">Rhodobacter maris</name>
    <dbReference type="NCBI Taxonomy" id="446682"/>
    <lineage>
        <taxon>Bacteria</taxon>
        <taxon>Pseudomonadati</taxon>
        <taxon>Pseudomonadota</taxon>
        <taxon>Alphaproteobacteria</taxon>
        <taxon>Rhodobacterales</taxon>
        <taxon>Rhodobacter group</taxon>
        <taxon>Rhodobacter</taxon>
    </lineage>
</organism>
<dbReference type="RefSeq" id="WP_097070443.1">
    <property type="nucleotide sequence ID" value="NZ_OBMT01000008.1"/>
</dbReference>
<dbReference type="InterPro" id="IPR010147">
    <property type="entry name" value="CRISPR-assoc_prot_CasD"/>
</dbReference>
<keyword evidence="2" id="KW-1185">Reference proteome</keyword>
<dbReference type="GO" id="GO:0051607">
    <property type="term" value="P:defense response to virus"/>
    <property type="evidence" value="ECO:0007669"/>
    <property type="project" value="InterPro"/>
</dbReference>
<evidence type="ECO:0000313" key="1">
    <source>
        <dbReference type="EMBL" id="SOC11094.1"/>
    </source>
</evidence>
<dbReference type="CDD" id="cd09645">
    <property type="entry name" value="Cas5_I-E"/>
    <property type="match status" value="1"/>
</dbReference>
<reference evidence="2" key="1">
    <citation type="submission" date="2017-08" db="EMBL/GenBank/DDBJ databases">
        <authorList>
            <person name="Varghese N."/>
            <person name="Submissions S."/>
        </authorList>
    </citation>
    <scope>NUCLEOTIDE SEQUENCE [LARGE SCALE GENOMIC DNA]</scope>
    <source>
        <strain evidence="2">JA276</strain>
    </source>
</reference>
<dbReference type="Gene3D" id="3.30.70.2660">
    <property type="match status" value="1"/>
</dbReference>
<gene>
    <name evidence="1" type="ORF">SAMN05877831_108157</name>
</gene>
<protein>
    <submittedName>
        <fullName evidence="1">CRISPR system Cascade subunit CasD</fullName>
    </submittedName>
</protein>
<dbReference type="GO" id="GO:0043571">
    <property type="term" value="P:maintenance of CRISPR repeat elements"/>
    <property type="evidence" value="ECO:0007669"/>
    <property type="project" value="InterPro"/>
</dbReference>
<dbReference type="Proteomes" id="UP000219111">
    <property type="component" value="Unassembled WGS sequence"/>
</dbReference>
<sequence length="227" mass="24228">MQPVLIFGLSASLAAMGELAGHERRGSLIWPARSAILGLLGAALGIRREGDFSALDALSISVAIFEAGVPLRDYHTIETVPSAAAKRPNSRPEALRDAKGRTNTTITLRDYRAGVFYGVAVQGAGLETLQAALTRPHFTLYLGRKSCPLSAPPGAKIVQAETPAEALAHLTPPPWLCRGGAPLARMLIVDAEVGEQVHDRAIDRGLWHFAPRTFARQPVEIALEATS</sequence>
<dbReference type="NCBIfam" id="TIGR01868">
    <property type="entry name" value="casD_Cas5e"/>
    <property type="match status" value="1"/>
</dbReference>
<dbReference type="InterPro" id="IPR021124">
    <property type="entry name" value="CRISPR-assoc_prot_Cas5"/>
</dbReference>
<dbReference type="Pfam" id="PF09704">
    <property type="entry name" value="Cas_Cas5d"/>
    <property type="match status" value="1"/>
</dbReference>
<accession>A0A285STM7</accession>
<dbReference type="GO" id="GO:0003723">
    <property type="term" value="F:RNA binding"/>
    <property type="evidence" value="ECO:0007669"/>
    <property type="project" value="InterPro"/>
</dbReference>
<dbReference type="EMBL" id="OBMT01000008">
    <property type="protein sequence ID" value="SOC11094.1"/>
    <property type="molecule type" value="Genomic_DNA"/>
</dbReference>
<name>A0A285STM7_9RHOB</name>
<proteinExistence type="predicted"/>
<evidence type="ECO:0000313" key="2">
    <source>
        <dbReference type="Proteomes" id="UP000219111"/>
    </source>
</evidence>
<dbReference type="AlphaFoldDB" id="A0A285STM7"/>
<dbReference type="OrthoDB" id="5704083at2"/>